<organism evidence="2 3">
    <name type="scientific">Jiella pelagia</name>
    <dbReference type="NCBI Taxonomy" id="2986949"/>
    <lineage>
        <taxon>Bacteria</taxon>
        <taxon>Pseudomonadati</taxon>
        <taxon>Pseudomonadota</taxon>
        <taxon>Alphaproteobacteria</taxon>
        <taxon>Hyphomicrobiales</taxon>
        <taxon>Aurantimonadaceae</taxon>
        <taxon>Jiella</taxon>
    </lineage>
</organism>
<proteinExistence type="predicted"/>
<dbReference type="EMBL" id="CP114029">
    <property type="protein sequence ID" value="WAP68213.1"/>
    <property type="molecule type" value="Genomic_DNA"/>
</dbReference>
<sequence length="114" mass="12433">MRAESLLAEFHGGLVPGVVFIGEMAELQRSFLRQGRAGKKQRGAARDDRVSDDGFQHLGSSRFADVLATIVAVFRRRCSDPRQPGLAVAGFVREKFASIAFTKLDRLLGVSLGD</sequence>
<dbReference type="Proteomes" id="UP001164020">
    <property type="component" value="Chromosome"/>
</dbReference>
<name>A0ABY7BXS2_9HYPH</name>
<keyword evidence="3" id="KW-1185">Reference proteome</keyword>
<evidence type="ECO:0000256" key="1">
    <source>
        <dbReference type="SAM" id="MobiDB-lite"/>
    </source>
</evidence>
<gene>
    <name evidence="2" type="ORF">OH818_23055</name>
</gene>
<accession>A0ABY7BXS2</accession>
<feature type="compositionally biased region" description="Basic and acidic residues" evidence="1">
    <location>
        <begin position="44"/>
        <end position="55"/>
    </location>
</feature>
<evidence type="ECO:0000313" key="2">
    <source>
        <dbReference type="EMBL" id="WAP68213.1"/>
    </source>
</evidence>
<feature type="region of interest" description="Disordered" evidence="1">
    <location>
        <begin position="34"/>
        <end position="55"/>
    </location>
</feature>
<protein>
    <submittedName>
        <fullName evidence="2">Uncharacterized protein</fullName>
    </submittedName>
</protein>
<reference evidence="2" key="1">
    <citation type="submission" date="2022-12" db="EMBL/GenBank/DDBJ databases">
        <title>Jiella pelagia sp. nov., isolated from phosphonate enriched culture of Northwest Pacific surface seawater.</title>
        <authorList>
            <person name="Shin D.Y."/>
            <person name="Hwang C.Y."/>
        </authorList>
    </citation>
    <scope>NUCLEOTIDE SEQUENCE</scope>
    <source>
        <strain evidence="2">HL-NP1</strain>
    </source>
</reference>
<dbReference type="RefSeq" id="WP_268880687.1">
    <property type="nucleotide sequence ID" value="NZ_CP114029.1"/>
</dbReference>
<evidence type="ECO:0000313" key="3">
    <source>
        <dbReference type="Proteomes" id="UP001164020"/>
    </source>
</evidence>